<keyword evidence="6" id="KW-0460">Magnesium</keyword>
<keyword evidence="4" id="KW-0479">Metal-binding</keyword>
<gene>
    <name evidence="9" type="ORF">ENL07_11580</name>
</gene>
<keyword evidence="3" id="KW-0540">Nuclease</keyword>
<evidence type="ECO:0000256" key="2">
    <source>
        <dbReference type="ARBA" id="ARBA00022649"/>
    </source>
</evidence>
<dbReference type="EMBL" id="DRSQ01000245">
    <property type="protein sequence ID" value="HHE33222.1"/>
    <property type="molecule type" value="Genomic_DNA"/>
</dbReference>
<sequence>MNGLLVDSNIILDLFLDDPVWADWSESALSDYAVRTPLFINPVIYSEISIGFNKIEELEAALAKSGFQMLDIPKEALFLAGKAFLNYRKRKGEKRSPLPDFFIGAHAAVSGLDLMTRDKNRYQTYFPTVRIIAPE</sequence>
<dbReference type="InterPro" id="IPR050556">
    <property type="entry name" value="Type_II_TA_system_RNase"/>
</dbReference>
<evidence type="ECO:0000313" key="9">
    <source>
        <dbReference type="EMBL" id="HHE33222.1"/>
    </source>
</evidence>
<evidence type="ECO:0000256" key="5">
    <source>
        <dbReference type="ARBA" id="ARBA00022801"/>
    </source>
</evidence>
<keyword evidence="2" id="KW-1277">Toxin-antitoxin system</keyword>
<feature type="domain" description="PIN" evidence="8">
    <location>
        <begin position="5"/>
        <end position="124"/>
    </location>
</feature>
<reference evidence="9" key="1">
    <citation type="journal article" date="2020" name="mSystems">
        <title>Genome- and Community-Level Interaction Insights into Carbon Utilization and Element Cycling Functions of Hydrothermarchaeota in Hydrothermal Sediment.</title>
        <authorList>
            <person name="Zhou Z."/>
            <person name="Liu Y."/>
            <person name="Xu W."/>
            <person name="Pan J."/>
            <person name="Luo Z.H."/>
            <person name="Li M."/>
        </authorList>
    </citation>
    <scope>NUCLEOTIDE SEQUENCE [LARGE SCALE GENOMIC DNA]</scope>
    <source>
        <strain evidence="9">HyVt-633</strain>
    </source>
</reference>
<dbReference type="PANTHER" id="PTHR33653">
    <property type="entry name" value="RIBONUCLEASE VAPC2"/>
    <property type="match status" value="1"/>
</dbReference>
<comment type="similarity">
    <text evidence="7">Belongs to the PINc/VapC protein family.</text>
</comment>
<evidence type="ECO:0000256" key="4">
    <source>
        <dbReference type="ARBA" id="ARBA00022723"/>
    </source>
</evidence>
<evidence type="ECO:0000256" key="3">
    <source>
        <dbReference type="ARBA" id="ARBA00022722"/>
    </source>
</evidence>
<dbReference type="GO" id="GO:0004518">
    <property type="term" value="F:nuclease activity"/>
    <property type="evidence" value="ECO:0007669"/>
    <property type="project" value="UniProtKB-KW"/>
</dbReference>
<evidence type="ECO:0000256" key="6">
    <source>
        <dbReference type="ARBA" id="ARBA00022842"/>
    </source>
</evidence>
<dbReference type="InterPro" id="IPR002716">
    <property type="entry name" value="PIN_dom"/>
</dbReference>
<evidence type="ECO:0000256" key="1">
    <source>
        <dbReference type="ARBA" id="ARBA00001946"/>
    </source>
</evidence>
<accession>A0A7C5HL85</accession>
<protein>
    <submittedName>
        <fullName evidence="9">PIN domain-containing protein</fullName>
    </submittedName>
</protein>
<organism evidence="9">
    <name type="scientific">Chlorobaculum parvum</name>
    <dbReference type="NCBI Taxonomy" id="274539"/>
    <lineage>
        <taxon>Bacteria</taxon>
        <taxon>Pseudomonadati</taxon>
        <taxon>Chlorobiota</taxon>
        <taxon>Chlorobiia</taxon>
        <taxon>Chlorobiales</taxon>
        <taxon>Chlorobiaceae</taxon>
        <taxon>Chlorobaculum</taxon>
    </lineage>
</organism>
<dbReference type="GO" id="GO:0046872">
    <property type="term" value="F:metal ion binding"/>
    <property type="evidence" value="ECO:0007669"/>
    <property type="project" value="UniProtKB-KW"/>
</dbReference>
<comment type="cofactor">
    <cofactor evidence="1">
        <name>Mg(2+)</name>
        <dbReference type="ChEBI" id="CHEBI:18420"/>
    </cofactor>
</comment>
<proteinExistence type="inferred from homology"/>
<dbReference type="PANTHER" id="PTHR33653:SF1">
    <property type="entry name" value="RIBONUCLEASE VAPC2"/>
    <property type="match status" value="1"/>
</dbReference>
<dbReference type="GO" id="GO:0016787">
    <property type="term" value="F:hydrolase activity"/>
    <property type="evidence" value="ECO:0007669"/>
    <property type="project" value="UniProtKB-KW"/>
</dbReference>
<dbReference type="SUPFAM" id="SSF88723">
    <property type="entry name" value="PIN domain-like"/>
    <property type="match status" value="1"/>
</dbReference>
<keyword evidence="5" id="KW-0378">Hydrolase</keyword>
<name>A0A7C5HL85_9CHLB</name>
<dbReference type="AlphaFoldDB" id="A0A7C5HL85"/>
<dbReference type="Gene3D" id="3.40.50.1010">
    <property type="entry name" value="5'-nuclease"/>
    <property type="match status" value="1"/>
</dbReference>
<evidence type="ECO:0000259" key="8">
    <source>
        <dbReference type="Pfam" id="PF01850"/>
    </source>
</evidence>
<comment type="caution">
    <text evidence="9">The sequence shown here is derived from an EMBL/GenBank/DDBJ whole genome shotgun (WGS) entry which is preliminary data.</text>
</comment>
<dbReference type="Pfam" id="PF01850">
    <property type="entry name" value="PIN"/>
    <property type="match status" value="1"/>
</dbReference>
<dbReference type="InterPro" id="IPR029060">
    <property type="entry name" value="PIN-like_dom_sf"/>
</dbReference>
<evidence type="ECO:0000256" key="7">
    <source>
        <dbReference type="ARBA" id="ARBA00038093"/>
    </source>
</evidence>
<dbReference type="Proteomes" id="UP000886058">
    <property type="component" value="Unassembled WGS sequence"/>
</dbReference>